<sequence>MEPDEDIWGDFHVFRGDSTLTKDLLFKKVGEGDLQANVKWFWTWIDTLHTSLLNNEDVGISPSAQTGDVLALLKRFFPLPTSPNQQRERPLVLLNPDNTGKLQFVEVTYGDGKKIQIPDGAGALAFIFSVAAPPDALPRDSTAVRRWIIPLLAALSRCLYLAYIFNQINGTDPEPTEEGNVMSVPVMSCAMWFVEAENKLPRYLLGSTYTTGSNIDIKAVASLTRRRLMNLWRREGLVDPQLSSFAPPRKLPPASASQYFLSPTLQAEAEELLAAAMRSDALSSTLVPTLNTFIKPGTVEPLPSKTPWFTFPKPTVDKATIKANAELLKNYAETSLQQPPLEIGPLSRQNILNNADPVLETTLRAALSNVLRIVWAARGILDPNDGTTMAALETAFSEVSAAFFVPHYYLLKPDLNNPTKKVLDYTVEIPIATRATVAKTLFDTLWTPDASRKIINMAYRIYHWVTAEDDELKFAGGGVSRWGRCAETYPVCELLPNVTSERKLLGAPDESLVKGVAMEIRAFSNLVPAAPAVGIFALEQSFTWGTLAEIHRCRDPGLFRLPCQNCQILLPEMDVRVGKDNYDTELYKRQPDLKVV</sequence>
<evidence type="ECO:0000313" key="2">
    <source>
        <dbReference type="Proteomes" id="UP000696573"/>
    </source>
</evidence>
<name>A0A9N9VA41_9HYPO</name>
<accession>A0A9N9VA41</accession>
<dbReference type="AlphaFoldDB" id="A0A9N9VA41"/>
<protein>
    <submittedName>
        <fullName evidence="1">Uncharacterized protein</fullName>
    </submittedName>
</protein>
<reference evidence="1" key="1">
    <citation type="submission" date="2021-10" db="EMBL/GenBank/DDBJ databases">
        <authorList>
            <person name="Piombo E."/>
        </authorList>
    </citation>
    <scope>NUCLEOTIDE SEQUENCE</scope>
</reference>
<keyword evidence="2" id="KW-1185">Reference proteome</keyword>
<dbReference type="Proteomes" id="UP000696573">
    <property type="component" value="Unassembled WGS sequence"/>
</dbReference>
<dbReference type="OrthoDB" id="5124821at2759"/>
<organism evidence="1 2">
    <name type="scientific">Clonostachys rhizophaga</name>
    <dbReference type="NCBI Taxonomy" id="160324"/>
    <lineage>
        <taxon>Eukaryota</taxon>
        <taxon>Fungi</taxon>
        <taxon>Dikarya</taxon>
        <taxon>Ascomycota</taxon>
        <taxon>Pezizomycotina</taxon>
        <taxon>Sordariomycetes</taxon>
        <taxon>Hypocreomycetidae</taxon>
        <taxon>Hypocreales</taxon>
        <taxon>Bionectriaceae</taxon>
        <taxon>Clonostachys</taxon>
    </lineage>
</organism>
<proteinExistence type="predicted"/>
<comment type="caution">
    <text evidence="1">The sequence shown here is derived from an EMBL/GenBank/DDBJ whole genome shotgun (WGS) entry which is preliminary data.</text>
</comment>
<dbReference type="EMBL" id="CABFNQ020000676">
    <property type="protein sequence ID" value="CAH0022230.1"/>
    <property type="molecule type" value="Genomic_DNA"/>
</dbReference>
<gene>
    <name evidence="1" type="ORF">CRHIZ90672A_00004037</name>
</gene>
<evidence type="ECO:0000313" key="1">
    <source>
        <dbReference type="EMBL" id="CAH0022230.1"/>
    </source>
</evidence>